<accession>E6QUH8</accession>
<proteinExistence type="predicted"/>
<dbReference type="AlphaFoldDB" id="E6QUH8"/>
<dbReference type="EMBL" id="CABR01000112">
    <property type="protein sequence ID" value="CBI10901.1"/>
    <property type="molecule type" value="Genomic_DNA"/>
</dbReference>
<gene>
    <name evidence="1" type="ORF">CARN7_1704</name>
</gene>
<organism evidence="1">
    <name type="scientific">mine drainage metagenome</name>
    <dbReference type="NCBI Taxonomy" id="410659"/>
    <lineage>
        <taxon>unclassified sequences</taxon>
        <taxon>metagenomes</taxon>
        <taxon>ecological metagenomes</taxon>
    </lineage>
</organism>
<evidence type="ECO:0000313" key="1">
    <source>
        <dbReference type="EMBL" id="CBI10901.1"/>
    </source>
</evidence>
<reference evidence="1" key="1">
    <citation type="submission" date="2009-10" db="EMBL/GenBank/DDBJ databases">
        <title>Diversity of trophic interactions inside an arsenic-rich microbial ecosystem.</title>
        <authorList>
            <person name="Bertin P.N."/>
            <person name="Heinrich-Salmeron A."/>
            <person name="Pelletier E."/>
            <person name="Goulhen-Chollet F."/>
            <person name="Arsene-Ploetze F."/>
            <person name="Gallien S."/>
            <person name="Calteau A."/>
            <person name="Vallenet D."/>
            <person name="Casiot C."/>
            <person name="Chane-Woon-Ming B."/>
            <person name="Giloteaux L."/>
            <person name="Barakat M."/>
            <person name="Bonnefoy V."/>
            <person name="Bruneel O."/>
            <person name="Chandler M."/>
            <person name="Cleiss J."/>
            <person name="Duran R."/>
            <person name="Elbaz-Poulichet F."/>
            <person name="Fonknechten N."/>
            <person name="Lauga B."/>
            <person name="Mornico D."/>
            <person name="Ortet P."/>
            <person name="Schaeffer C."/>
            <person name="Siguier P."/>
            <person name="Alexander Thil Smith A."/>
            <person name="Van Dorsselaer A."/>
            <person name="Weissenbach J."/>
            <person name="Medigue C."/>
            <person name="Le Paslier D."/>
        </authorList>
    </citation>
    <scope>NUCLEOTIDE SEQUENCE</scope>
</reference>
<name>E6QUH8_9ZZZZ</name>
<protein>
    <submittedName>
        <fullName evidence="1">Uncharacterized protein</fullName>
    </submittedName>
</protein>
<sequence length="77" mass="8999">MKATDRFWKRVCNALRKALARLNVDKSQMIIELPIKPGGNLFVLKKSSKPIVYFCHDWMRTEATRIPENLVLKRICP</sequence>
<comment type="caution">
    <text evidence="1">The sequence shown here is derived from an EMBL/GenBank/DDBJ whole genome shotgun (WGS) entry which is preliminary data.</text>
</comment>